<proteinExistence type="predicted"/>
<comment type="caution">
    <text evidence="2">The sequence shown here is derived from an EMBL/GenBank/DDBJ whole genome shotgun (WGS) entry which is preliminary data.</text>
</comment>
<dbReference type="Gene3D" id="1.10.8.430">
    <property type="entry name" value="Helical domain of apoptotic protease-activating factors"/>
    <property type="match status" value="1"/>
</dbReference>
<evidence type="ECO:0000313" key="3">
    <source>
        <dbReference type="Proteomes" id="UP000823775"/>
    </source>
</evidence>
<organism evidence="2 3">
    <name type="scientific">Datura stramonium</name>
    <name type="common">Jimsonweed</name>
    <name type="synonym">Common thornapple</name>
    <dbReference type="NCBI Taxonomy" id="4076"/>
    <lineage>
        <taxon>Eukaryota</taxon>
        <taxon>Viridiplantae</taxon>
        <taxon>Streptophyta</taxon>
        <taxon>Embryophyta</taxon>
        <taxon>Tracheophyta</taxon>
        <taxon>Spermatophyta</taxon>
        <taxon>Magnoliopsida</taxon>
        <taxon>eudicotyledons</taxon>
        <taxon>Gunneridae</taxon>
        <taxon>Pentapetalae</taxon>
        <taxon>asterids</taxon>
        <taxon>lamiids</taxon>
        <taxon>Solanales</taxon>
        <taxon>Solanaceae</taxon>
        <taxon>Solanoideae</taxon>
        <taxon>Datureae</taxon>
        <taxon>Datura</taxon>
    </lineage>
</organism>
<evidence type="ECO:0000313" key="2">
    <source>
        <dbReference type="EMBL" id="MCE3050496.1"/>
    </source>
</evidence>
<gene>
    <name evidence="2" type="ORF">HAX54_047382</name>
</gene>
<dbReference type="InterPro" id="IPR042197">
    <property type="entry name" value="Apaf_helical"/>
</dbReference>
<sequence length="123" mass="13631">MLPTAKPLAKKIYNDPAAGSDLDVMTECQLLQEELFHGQSFPSELGDVGLRIEKSCGGLPFSIFLVAGVLKEKKKKADYWKEAEESLSSHSIESSEESMSIIGFSYQEFTKPSKTVFSSLEDF</sequence>
<protein>
    <recommendedName>
        <fullName evidence="4">NB-ARC domain-containing protein</fullName>
    </recommendedName>
</protein>
<name>A0ABS8WI60_DATST</name>
<dbReference type="EMBL" id="JACEIK010007645">
    <property type="protein sequence ID" value="MCE3050496.1"/>
    <property type="molecule type" value="Genomic_DNA"/>
</dbReference>
<dbReference type="Proteomes" id="UP000823775">
    <property type="component" value="Unassembled WGS sequence"/>
</dbReference>
<keyword evidence="3" id="KW-1185">Reference proteome</keyword>
<reference evidence="2 3" key="1">
    <citation type="journal article" date="2021" name="BMC Genomics">
        <title>Datura genome reveals duplications of psychoactive alkaloid biosynthetic genes and high mutation rate following tissue culture.</title>
        <authorList>
            <person name="Rajewski A."/>
            <person name="Carter-House D."/>
            <person name="Stajich J."/>
            <person name="Litt A."/>
        </authorList>
    </citation>
    <scope>NUCLEOTIDE SEQUENCE [LARGE SCALE GENOMIC DNA]</scope>
    <source>
        <strain evidence="2">AR-01</strain>
    </source>
</reference>
<keyword evidence="1" id="KW-0433">Leucine-rich repeat</keyword>
<accession>A0ABS8WI60</accession>
<evidence type="ECO:0008006" key="4">
    <source>
        <dbReference type="Google" id="ProtNLM"/>
    </source>
</evidence>
<dbReference type="SUPFAM" id="SSF52540">
    <property type="entry name" value="P-loop containing nucleoside triphosphate hydrolases"/>
    <property type="match status" value="1"/>
</dbReference>
<evidence type="ECO:0000256" key="1">
    <source>
        <dbReference type="ARBA" id="ARBA00022614"/>
    </source>
</evidence>
<dbReference type="InterPro" id="IPR027417">
    <property type="entry name" value="P-loop_NTPase"/>
</dbReference>